<dbReference type="AlphaFoldDB" id="A0A8S9L4H3"/>
<comment type="caution">
    <text evidence="2">The sequence shown here is derived from an EMBL/GenBank/DDBJ whole genome shotgun (WGS) entry which is preliminary data.</text>
</comment>
<organism evidence="2 3">
    <name type="scientific">Brassica cretica</name>
    <name type="common">Mustard</name>
    <dbReference type="NCBI Taxonomy" id="69181"/>
    <lineage>
        <taxon>Eukaryota</taxon>
        <taxon>Viridiplantae</taxon>
        <taxon>Streptophyta</taxon>
        <taxon>Embryophyta</taxon>
        <taxon>Tracheophyta</taxon>
        <taxon>Spermatophyta</taxon>
        <taxon>Magnoliopsida</taxon>
        <taxon>eudicotyledons</taxon>
        <taxon>Gunneridae</taxon>
        <taxon>Pentapetalae</taxon>
        <taxon>rosids</taxon>
        <taxon>malvids</taxon>
        <taxon>Brassicales</taxon>
        <taxon>Brassicaceae</taxon>
        <taxon>Brassiceae</taxon>
        <taxon>Brassica</taxon>
    </lineage>
</organism>
<name>A0A8S9L4H3_BRACR</name>
<accession>A0A8S9L4H3</accession>
<dbReference type="Proteomes" id="UP000712281">
    <property type="component" value="Unassembled WGS sequence"/>
</dbReference>
<proteinExistence type="predicted"/>
<gene>
    <name evidence="2" type="ORF">F2Q68_00011284</name>
    <name evidence="1" type="ORF">F2Q70_00018174</name>
</gene>
<sequence>MCLPSPVSGKLAGAMRGAFVLFCRLNQLSIGALTAREVDRFFTTCYCFVVQAFLHDVVLLSKGLLCKFRGFGLVLWSQPSYERFCCLGSGPKWWRCFSVKVVFQVYGSVSIRLM</sequence>
<evidence type="ECO:0000313" key="3">
    <source>
        <dbReference type="Proteomes" id="UP000712281"/>
    </source>
</evidence>
<evidence type="ECO:0000313" key="2">
    <source>
        <dbReference type="EMBL" id="KAF2601011.1"/>
    </source>
</evidence>
<evidence type="ECO:0000313" key="1">
    <source>
        <dbReference type="EMBL" id="KAF2564543.1"/>
    </source>
</evidence>
<protein>
    <submittedName>
        <fullName evidence="2">Uncharacterized protein</fullName>
    </submittedName>
</protein>
<dbReference type="EMBL" id="QGKY02001250">
    <property type="protein sequence ID" value="KAF2564543.1"/>
    <property type="molecule type" value="Genomic_DNA"/>
</dbReference>
<reference evidence="2" key="1">
    <citation type="submission" date="2019-12" db="EMBL/GenBank/DDBJ databases">
        <title>Genome sequencing and annotation of Brassica cretica.</title>
        <authorList>
            <person name="Studholme D.J."/>
            <person name="Sarris P.F."/>
        </authorList>
    </citation>
    <scope>NUCLEOTIDE SEQUENCE</scope>
    <source>
        <strain evidence="2">PFS-001/15</strain>
        <strain evidence="1">PFS-102/07</strain>
        <tissue evidence="2">Leaf</tissue>
    </source>
</reference>
<dbReference type="EMBL" id="QGKW02000717">
    <property type="protein sequence ID" value="KAF2601011.1"/>
    <property type="molecule type" value="Genomic_DNA"/>
</dbReference>